<sequence>MQNDQEQNTLDKANMEQNFAEFLFSGSTAIEIIHRVVDKVYIFEDGTPDIHYGFSEPELHKAS</sequence>
<protein>
    <submittedName>
        <fullName evidence="1">Uncharacterized protein</fullName>
    </submittedName>
</protein>
<dbReference type="AlphaFoldDB" id="A0A2W0H691"/>
<gene>
    <name evidence="1" type="ORF">CR205_13055</name>
</gene>
<comment type="caution">
    <text evidence="1">The sequence shown here is derived from an EMBL/GenBank/DDBJ whole genome shotgun (WGS) entry which is preliminary data.</text>
</comment>
<dbReference type="OrthoDB" id="9811097at2"/>
<reference evidence="1 2" key="1">
    <citation type="submission" date="2017-10" db="EMBL/GenBank/DDBJ databases">
        <title>Bacillus sp. nov., a halophilic bacterium isolated from a Yangshapao Lake.</title>
        <authorList>
            <person name="Wang H."/>
        </authorList>
    </citation>
    <scope>NUCLEOTIDE SEQUENCE [LARGE SCALE GENOMIC DNA]</scope>
    <source>
        <strain evidence="1 2">YSP-3</strain>
    </source>
</reference>
<name>A0A2W0H691_9BACI</name>
<evidence type="ECO:0000313" key="2">
    <source>
        <dbReference type="Proteomes" id="UP000248066"/>
    </source>
</evidence>
<dbReference type="RefSeq" id="WP_110520517.1">
    <property type="nucleotide sequence ID" value="NZ_PDOF01000002.1"/>
</dbReference>
<organism evidence="1 2">
    <name type="scientific">Alteribacter lacisalsi</name>
    <dbReference type="NCBI Taxonomy" id="2045244"/>
    <lineage>
        <taxon>Bacteria</taxon>
        <taxon>Bacillati</taxon>
        <taxon>Bacillota</taxon>
        <taxon>Bacilli</taxon>
        <taxon>Bacillales</taxon>
        <taxon>Bacillaceae</taxon>
        <taxon>Alteribacter</taxon>
    </lineage>
</organism>
<accession>A0A2W0H691</accession>
<keyword evidence="2" id="KW-1185">Reference proteome</keyword>
<dbReference type="Proteomes" id="UP000248066">
    <property type="component" value="Unassembled WGS sequence"/>
</dbReference>
<evidence type="ECO:0000313" key="1">
    <source>
        <dbReference type="EMBL" id="PYZ96627.1"/>
    </source>
</evidence>
<proteinExistence type="predicted"/>
<dbReference type="EMBL" id="PDOF01000002">
    <property type="protein sequence ID" value="PYZ96627.1"/>
    <property type="molecule type" value="Genomic_DNA"/>
</dbReference>